<reference evidence="1 2" key="1">
    <citation type="submission" date="2024-01" db="EMBL/GenBank/DDBJ databases">
        <title>Genome assemblies of Stephania.</title>
        <authorList>
            <person name="Yang L."/>
        </authorList>
    </citation>
    <scope>NUCLEOTIDE SEQUENCE [LARGE SCALE GENOMIC DNA]</scope>
    <source>
        <strain evidence="1">JXDWG</strain>
        <tissue evidence="1">Leaf</tissue>
    </source>
</reference>
<protein>
    <submittedName>
        <fullName evidence="1">Uncharacterized protein</fullName>
    </submittedName>
</protein>
<sequence>MNSLSNSYSQFVMNHNMNNMEKSISELHLMLKTAEQNVMKPTAKVMMVQKGKAMKKRVNIRLKLPRLL</sequence>
<evidence type="ECO:0000313" key="1">
    <source>
        <dbReference type="EMBL" id="KAK9118739.1"/>
    </source>
</evidence>
<comment type="caution">
    <text evidence="1">The sequence shown here is derived from an EMBL/GenBank/DDBJ whole genome shotgun (WGS) entry which is preliminary data.</text>
</comment>
<name>A0AAP0INC8_9MAGN</name>
<evidence type="ECO:0000313" key="2">
    <source>
        <dbReference type="Proteomes" id="UP001419268"/>
    </source>
</evidence>
<accession>A0AAP0INC8</accession>
<keyword evidence="2" id="KW-1185">Reference proteome</keyword>
<dbReference type="EMBL" id="JBBNAG010000007">
    <property type="protein sequence ID" value="KAK9118739.1"/>
    <property type="molecule type" value="Genomic_DNA"/>
</dbReference>
<dbReference type="Proteomes" id="UP001419268">
    <property type="component" value="Unassembled WGS sequence"/>
</dbReference>
<organism evidence="1 2">
    <name type="scientific">Stephania cephalantha</name>
    <dbReference type="NCBI Taxonomy" id="152367"/>
    <lineage>
        <taxon>Eukaryota</taxon>
        <taxon>Viridiplantae</taxon>
        <taxon>Streptophyta</taxon>
        <taxon>Embryophyta</taxon>
        <taxon>Tracheophyta</taxon>
        <taxon>Spermatophyta</taxon>
        <taxon>Magnoliopsida</taxon>
        <taxon>Ranunculales</taxon>
        <taxon>Menispermaceae</taxon>
        <taxon>Menispermoideae</taxon>
        <taxon>Cissampelideae</taxon>
        <taxon>Stephania</taxon>
    </lineage>
</organism>
<dbReference type="AlphaFoldDB" id="A0AAP0INC8"/>
<proteinExistence type="predicted"/>
<gene>
    <name evidence="1" type="ORF">Scep_016832</name>
</gene>